<dbReference type="Pfam" id="PF09454">
    <property type="entry name" value="Vps23_core"/>
    <property type="match status" value="1"/>
</dbReference>
<dbReference type="EMBL" id="CH408034">
    <property type="protein sequence ID" value="EAQ84457.1"/>
    <property type="molecule type" value="Genomic_DNA"/>
</dbReference>
<dbReference type="InterPro" id="IPR016135">
    <property type="entry name" value="UBQ-conjugating_enzyme/RWD"/>
</dbReference>
<dbReference type="Gene3D" id="6.10.140.820">
    <property type="match status" value="1"/>
</dbReference>
<evidence type="ECO:0000256" key="4">
    <source>
        <dbReference type="ARBA" id="ARBA00022753"/>
    </source>
</evidence>
<evidence type="ECO:0000256" key="8">
    <source>
        <dbReference type="SAM" id="MobiDB-lite"/>
    </source>
</evidence>
<evidence type="ECO:0000256" key="7">
    <source>
        <dbReference type="PROSITE-ProRule" id="PRU00644"/>
    </source>
</evidence>
<dbReference type="OMA" id="YMNFPQP"/>
<dbReference type="Proteomes" id="UP000001056">
    <property type="component" value="Unassembled WGS sequence"/>
</dbReference>
<dbReference type="VEuPathDB" id="FungiDB:CHGG_08471"/>
<dbReference type="GeneID" id="4395513"/>
<keyword evidence="6" id="KW-0175">Coiled coil</keyword>
<feature type="region of interest" description="Disordered" evidence="8">
    <location>
        <begin position="177"/>
        <end position="417"/>
    </location>
</feature>
<evidence type="ECO:0000256" key="3">
    <source>
        <dbReference type="ARBA" id="ARBA00022448"/>
    </source>
</evidence>
<dbReference type="HOGENOM" id="CLU_017548_2_1_1"/>
<keyword evidence="3 7" id="KW-0813">Transport</keyword>
<feature type="compositionally biased region" description="Pro residues" evidence="8">
    <location>
        <begin position="182"/>
        <end position="204"/>
    </location>
</feature>
<dbReference type="SUPFAM" id="SSF140111">
    <property type="entry name" value="Endosomal sorting complex assembly domain"/>
    <property type="match status" value="1"/>
</dbReference>
<proteinExistence type="inferred from homology"/>
<dbReference type="PROSITE" id="PS51312">
    <property type="entry name" value="SB"/>
    <property type="match status" value="1"/>
</dbReference>
<dbReference type="InterPro" id="IPR052070">
    <property type="entry name" value="ESCRT-I_UEV_domain"/>
</dbReference>
<dbReference type="AlphaFoldDB" id="Q2GU83"/>
<dbReference type="GO" id="GO:0006886">
    <property type="term" value="P:intracellular protein transport"/>
    <property type="evidence" value="ECO:0007669"/>
    <property type="project" value="UniProtKB-ARBA"/>
</dbReference>
<evidence type="ECO:0000259" key="9">
    <source>
        <dbReference type="PROSITE" id="PS51312"/>
    </source>
</evidence>
<feature type="compositionally biased region" description="Pro residues" evidence="8">
    <location>
        <begin position="403"/>
        <end position="413"/>
    </location>
</feature>
<evidence type="ECO:0000256" key="5">
    <source>
        <dbReference type="ARBA" id="ARBA00022927"/>
    </source>
</evidence>
<reference evidence="12" key="1">
    <citation type="journal article" date="2015" name="Genome Announc.">
        <title>Draft genome sequence of the cellulolytic fungus Chaetomium globosum.</title>
        <authorList>
            <person name="Cuomo C.A."/>
            <person name="Untereiner W.A."/>
            <person name="Ma L.-J."/>
            <person name="Grabherr M."/>
            <person name="Birren B.W."/>
        </authorList>
    </citation>
    <scope>NUCLEOTIDE SEQUENCE [LARGE SCALE GENOMIC DNA]</scope>
    <source>
        <strain evidence="12">ATCC 6205 / CBS 148.51 / DSM 1962 / NBRC 6347 / NRRL 1970</strain>
    </source>
</reference>
<keyword evidence="4" id="KW-0967">Endosome</keyword>
<dbReference type="RefSeq" id="XP_001226398.1">
    <property type="nucleotide sequence ID" value="XM_001226397.1"/>
</dbReference>
<comment type="similarity">
    <text evidence="2">Belongs to the ubiquitin-conjugating enzyme family. UEV subfamily.</text>
</comment>
<dbReference type="STRING" id="306901.Q2GU83"/>
<dbReference type="Pfam" id="PF05743">
    <property type="entry name" value="UEV"/>
    <property type="match status" value="1"/>
</dbReference>
<dbReference type="GO" id="GO:0043130">
    <property type="term" value="F:ubiquitin binding"/>
    <property type="evidence" value="ECO:0007669"/>
    <property type="project" value="TreeGrafter"/>
</dbReference>
<dbReference type="Gene3D" id="3.10.110.10">
    <property type="entry name" value="Ubiquitin Conjugating Enzyme"/>
    <property type="match status" value="1"/>
</dbReference>
<feature type="compositionally biased region" description="Pro residues" evidence="8">
    <location>
        <begin position="364"/>
        <end position="389"/>
    </location>
</feature>
<evidence type="ECO:0000313" key="11">
    <source>
        <dbReference type="EMBL" id="EAQ84457.1"/>
    </source>
</evidence>
<evidence type="ECO:0000256" key="1">
    <source>
        <dbReference type="ARBA" id="ARBA00004177"/>
    </source>
</evidence>
<keyword evidence="5 7" id="KW-0653">Protein transport</keyword>
<dbReference type="GO" id="GO:0072666">
    <property type="term" value="P:establishment of protein localization to vacuole"/>
    <property type="evidence" value="ECO:0007669"/>
    <property type="project" value="UniProtKB-ARBA"/>
</dbReference>
<sequence>MQNLVMWRGVHVGSHEEARHRRCRVDRRMPALPSAAELVPGRQGLRSLGHHPAKQSGFEYHDVNRTYNDVAQALSQYPSLSPRTDVHTFPDGNSALLLHLSGTIPVLFRGATYRFPISIWVPHAYPREPPLAYVTPTETMVVRPGQHVDPQGQVYHPYVVDSPTFWDYIFAKEPPVVARQQGPPPPARQMNTPPPVPPLPPDLAPRPTSRVQSAAPDDARPPPPPPKPGPQTAAHIAPRPQPSPAPVQQAGPPVPSPPPKVGGQPSHHAPNGRPMSHREPARAGPSRYETAPPLPPQASRPSPAQKGPLPAPAQNPQIQHPPPSHPPQYQGPPPAGFSPGSQQPLPPVDPRHMANLTHPQQYSTPPPTWQQPPPPVQPQPKPKPPPPPDLMDDDLTLSIPSPSAVPAPPIPPNPEKDHLLHQLAQTLYMHRQKALSQNATSLQGLHAQRAAMQQALAIIQAESAQLTQLTALLTSNTAILQDSLRQADGVIENSASHPEPDIDELLVAPTVVGNQLYELVAEERALADAIFVLGRAVERGRIAPQTFAKMTRGLAREWYLKKALVRKIGRGMGLAEG</sequence>
<accession>Q2GU83</accession>
<protein>
    <recommendedName>
        <fullName evidence="13">UEV domain-containing protein</fullName>
    </recommendedName>
</protein>
<organism evidence="11 12">
    <name type="scientific">Chaetomium globosum (strain ATCC 6205 / CBS 148.51 / DSM 1962 / NBRC 6347 / NRRL 1970)</name>
    <name type="common">Soil fungus</name>
    <dbReference type="NCBI Taxonomy" id="306901"/>
    <lineage>
        <taxon>Eukaryota</taxon>
        <taxon>Fungi</taxon>
        <taxon>Dikarya</taxon>
        <taxon>Ascomycota</taxon>
        <taxon>Pezizomycotina</taxon>
        <taxon>Sordariomycetes</taxon>
        <taxon>Sordariomycetidae</taxon>
        <taxon>Sordariales</taxon>
        <taxon>Chaetomiaceae</taxon>
        <taxon>Chaetomium</taxon>
    </lineage>
</organism>
<dbReference type="InterPro" id="IPR008883">
    <property type="entry name" value="UEV_N"/>
</dbReference>
<name>Q2GU83_CHAGB</name>
<dbReference type="PROSITE" id="PS51322">
    <property type="entry name" value="UEV"/>
    <property type="match status" value="1"/>
</dbReference>
<comment type="subcellular location">
    <subcellularLocation>
        <location evidence="1">Endosome</location>
    </subcellularLocation>
</comment>
<feature type="domain" description="UEV" evidence="10">
    <location>
        <begin position="47"/>
        <end position="200"/>
    </location>
</feature>
<dbReference type="OrthoDB" id="306304at2759"/>
<dbReference type="SUPFAM" id="SSF54495">
    <property type="entry name" value="UBC-like"/>
    <property type="match status" value="1"/>
</dbReference>
<evidence type="ECO:0000259" key="10">
    <source>
        <dbReference type="PROSITE" id="PS51322"/>
    </source>
</evidence>
<evidence type="ECO:0008006" key="13">
    <source>
        <dbReference type="Google" id="ProtNLM"/>
    </source>
</evidence>
<dbReference type="GO" id="GO:0000813">
    <property type="term" value="C:ESCRT I complex"/>
    <property type="evidence" value="ECO:0007669"/>
    <property type="project" value="TreeGrafter"/>
</dbReference>
<dbReference type="PANTHER" id="PTHR23306">
    <property type="entry name" value="TUMOR SUSCEPTIBILITY GENE 101 PROTEIN-RELATED"/>
    <property type="match status" value="1"/>
</dbReference>
<feature type="domain" description="SB" evidence="9">
    <location>
        <begin position="510"/>
        <end position="577"/>
    </location>
</feature>
<feature type="compositionally biased region" description="Pro residues" evidence="8">
    <location>
        <begin position="309"/>
        <end position="336"/>
    </location>
</feature>
<dbReference type="CDD" id="cd11685">
    <property type="entry name" value="UEV_TSG101-like"/>
    <property type="match status" value="1"/>
</dbReference>
<dbReference type="PANTHER" id="PTHR23306:SF3">
    <property type="entry name" value="TUMOR SUPPRESSOR PROTEIN 101"/>
    <property type="match status" value="1"/>
</dbReference>
<keyword evidence="12" id="KW-1185">Reference proteome</keyword>
<dbReference type="eggNOG" id="KOG2391">
    <property type="taxonomic scope" value="Eukaryota"/>
</dbReference>
<dbReference type="InterPro" id="IPR017916">
    <property type="entry name" value="SB_dom"/>
</dbReference>
<dbReference type="InterPro" id="IPR037202">
    <property type="entry name" value="ESCRT_assembly_dom"/>
</dbReference>
<evidence type="ECO:0000313" key="12">
    <source>
        <dbReference type="Proteomes" id="UP000001056"/>
    </source>
</evidence>
<dbReference type="InParanoid" id="Q2GU83"/>
<evidence type="ECO:0000256" key="6">
    <source>
        <dbReference type="ARBA" id="ARBA00023054"/>
    </source>
</evidence>
<gene>
    <name evidence="11" type="ORF">CHGG_08471</name>
</gene>
<evidence type="ECO:0000256" key="2">
    <source>
        <dbReference type="ARBA" id="ARBA00009594"/>
    </source>
</evidence>
<dbReference type="GO" id="GO:0043162">
    <property type="term" value="P:ubiquitin-dependent protein catabolic process via the multivesicular body sorting pathway"/>
    <property type="evidence" value="ECO:0007669"/>
    <property type="project" value="UniProtKB-ARBA"/>
</dbReference>